<comment type="pathway">
    <text evidence="2">Amino-acid biosynthesis; L-cysteine biosynthesis; L-cysteine from L-homocysteine and L-serine: step 2/2.</text>
</comment>
<evidence type="ECO:0000256" key="6">
    <source>
        <dbReference type="ARBA" id="ARBA00023192"/>
    </source>
</evidence>
<feature type="compositionally biased region" description="Low complexity" evidence="8">
    <location>
        <begin position="283"/>
        <end position="293"/>
    </location>
</feature>
<dbReference type="AlphaFoldDB" id="W3VI18"/>
<keyword evidence="10" id="KW-1185">Reference proteome</keyword>
<keyword evidence="6" id="KW-0198">Cysteine biosynthesis</keyword>
<feature type="compositionally biased region" description="Polar residues" evidence="8">
    <location>
        <begin position="271"/>
        <end position="282"/>
    </location>
</feature>
<dbReference type="EMBL" id="AWNI01000022">
    <property type="protein sequence ID" value="ETS61175.1"/>
    <property type="molecule type" value="Genomic_DNA"/>
</dbReference>
<dbReference type="PANTHER" id="PTHR11808">
    <property type="entry name" value="TRANS-SULFURATION ENZYME FAMILY MEMBER"/>
    <property type="match status" value="1"/>
</dbReference>
<gene>
    <name evidence="9" type="ORF">PaG_05131</name>
</gene>
<organism evidence="9 10">
    <name type="scientific">Moesziomyces aphidis</name>
    <name type="common">Pseudozyma aphidis</name>
    <dbReference type="NCBI Taxonomy" id="84754"/>
    <lineage>
        <taxon>Eukaryota</taxon>
        <taxon>Fungi</taxon>
        <taxon>Dikarya</taxon>
        <taxon>Basidiomycota</taxon>
        <taxon>Ustilaginomycotina</taxon>
        <taxon>Ustilaginomycetes</taxon>
        <taxon>Ustilaginales</taxon>
        <taxon>Ustilaginaceae</taxon>
        <taxon>Moesziomyces</taxon>
    </lineage>
</organism>
<dbReference type="GO" id="GO:0030170">
    <property type="term" value="F:pyridoxal phosphate binding"/>
    <property type="evidence" value="ECO:0007669"/>
    <property type="project" value="InterPro"/>
</dbReference>
<comment type="caution">
    <text evidence="9">The sequence shown here is derived from an EMBL/GenBank/DDBJ whole genome shotgun (WGS) entry which is preliminary data.</text>
</comment>
<evidence type="ECO:0000313" key="10">
    <source>
        <dbReference type="Proteomes" id="UP000019462"/>
    </source>
</evidence>
<dbReference type="InterPro" id="IPR000277">
    <property type="entry name" value="Cys/Met-Metab_PyrdxlP-dep_enz"/>
</dbReference>
<evidence type="ECO:0000256" key="3">
    <source>
        <dbReference type="ARBA" id="ARBA00009077"/>
    </source>
</evidence>
<sequence length="714" mass="75701">MHANFAARVASTPPRVLDLEESRSASFHLNPLDLTDRPTASPCPERALLSRLGSRLAEERLHRRAALLSKLPFSSALPGRGVAARKGQHHYLSPLASLPSAALEFLGRIFAPIVLRNNLGPAKKINRHEDVERTLACQSAAALQHSGHLDDDPALQSHEARHSTFAPTPSVRVATSRSEWAAVSDGWTKLLRDDESGEVETGPSGARALAWLELGHGDLIGNAKQDFSHRGAGRWQDGPNGSRKSSTPAKCGPVTLTLPACRSPPLEHRTSSLPNTASKMTVGTTNGASNGHSNGHGDAHSSSIGFSTKAIHVGSEPNAATGAVIPPISLSSTFAQDGIGNHKGYEYSRSGNPNRDSFERAVAALEGGSRGLAFSSGSAVTATVLNSMPSGSHIVSVNDVYGGTYRYFTKVATVSQGIQTTFVEMDGTADDVSERVNAAIRKETSLVWIETPTNPTLRVIDIALIAKLVRNHPNASKDIKIVVDNTFMSPWFQNPLAHGADLVMHSVTKYLNGHSDVVMGVAVTNDEAWADRIAFLQNSIGAIPSPFDSWLALRGLKTLALRMKAHGESALAIAQFLEAHPGVETVIYPGLPSHPGHEVARRQISKRAAAAGPTGANGAFAYGGMISFRIKADPADDAPADKLLSSLSVFTLAESLGGVESLIELPSKMTHGSVALEDRIKIGIGHNLIRVSVGIEDTADLIQDLERGLKAAGL</sequence>
<dbReference type="GO" id="GO:0005737">
    <property type="term" value="C:cytoplasm"/>
    <property type="evidence" value="ECO:0007669"/>
    <property type="project" value="TreeGrafter"/>
</dbReference>
<evidence type="ECO:0000256" key="1">
    <source>
        <dbReference type="ARBA" id="ARBA00001933"/>
    </source>
</evidence>
<dbReference type="GO" id="GO:0004123">
    <property type="term" value="F:cystathionine gamma-lyase activity"/>
    <property type="evidence" value="ECO:0007669"/>
    <property type="project" value="TreeGrafter"/>
</dbReference>
<evidence type="ECO:0000256" key="8">
    <source>
        <dbReference type="SAM" id="MobiDB-lite"/>
    </source>
</evidence>
<dbReference type="EC" id="4.4.1.1" evidence="4"/>
<keyword evidence="5" id="KW-0663">Pyridoxal phosphate</keyword>
<reference evidence="9 10" key="1">
    <citation type="journal article" date="2014" name="Genome Announc.">
        <title>Genome sequence of the basidiomycetous fungus Pseudozyma aphidis DSM70725, an efficient producer of biosurfactant mannosylerythritol lipids.</title>
        <authorList>
            <person name="Lorenz S."/>
            <person name="Guenther M."/>
            <person name="Grumaz C."/>
            <person name="Rupp S."/>
            <person name="Zibek S."/>
            <person name="Sohn K."/>
        </authorList>
    </citation>
    <scope>NUCLEOTIDE SEQUENCE [LARGE SCALE GENOMIC DNA]</scope>
    <source>
        <strain evidence="10">ATCC 32657 / CBS 517.83 / DSM 70725 / JCM 10318 / NBRC 10182 / NRRL Y-7954 / St-0401</strain>
    </source>
</reference>
<evidence type="ECO:0000256" key="7">
    <source>
        <dbReference type="ARBA" id="ARBA00029853"/>
    </source>
</evidence>
<keyword evidence="6" id="KW-0028">Amino-acid biosynthesis</keyword>
<evidence type="ECO:0000256" key="2">
    <source>
        <dbReference type="ARBA" id="ARBA00005038"/>
    </source>
</evidence>
<evidence type="ECO:0000313" key="9">
    <source>
        <dbReference type="EMBL" id="ETS61175.1"/>
    </source>
</evidence>
<name>W3VI18_MOEAP</name>
<dbReference type="OrthoDB" id="3512640at2759"/>
<protein>
    <recommendedName>
        <fullName evidence="4">cystathionine gamma-lyase</fullName>
        <ecNumber evidence="4">4.4.1.1</ecNumber>
    </recommendedName>
    <alternativeName>
        <fullName evidence="7">Gamma-cystathionase</fullName>
    </alternativeName>
</protein>
<evidence type="ECO:0000256" key="4">
    <source>
        <dbReference type="ARBA" id="ARBA00012085"/>
    </source>
</evidence>
<dbReference type="FunFam" id="3.90.1150.10:FF:000008">
    <property type="entry name" value="Cystathionine gamma-synthase"/>
    <property type="match status" value="1"/>
</dbReference>
<comment type="similarity">
    <text evidence="3">Belongs to the trans-sulfuration enzymes family.</text>
</comment>
<dbReference type="Proteomes" id="UP000019462">
    <property type="component" value="Unassembled WGS sequence"/>
</dbReference>
<dbReference type="InterPro" id="IPR015422">
    <property type="entry name" value="PyrdxlP-dep_Trfase_small"/>
</dbReference>
<dbReference type="InterPro" id="IPR015424">
    <property type="entry name" value="PyrdxlP-dep_Trfase"/>
</dbReference>
<proteinExistence type="inferred from homology"/>
<dbReference type="PANTHER" id="PTHR11808:SF15">
    <property type="entry name" value="CYSTATHIONINE GAMMA-LYASE"/>
    <property type="match status" value="1"/>
</dbReference>
<dbReference type="SUPFAM" id="SSF53383">
    <property type="entry name" value="PLP-dependent transferases"/>
    <property type="match status" value="1"/>
</dbReference>
<dbReference type="FunFam" id="3.40.640.10:FF:000009">
    <property type="entry name" value="Cystathionine gamma-synthase homolog"/>
    <property type="match status" value="1"/>
</dbReference>
<dbReference type="InterPro" id="IPR015421">
    <property type="entry name" value="PyrdxlP-dep_Trfase_major"/>
</dbReference>
<comment type="cofactor">
    <cofactor evidence="1">
        <name>pyridoxal 5'-phosphate</name>
        <dbReference type="ChEBI" id="CHEBI:597326"/>
    </cofactor>
</comment>
<dbReference type="HOGENOM" id="CLU_386894_0_0_1"/>
<dbReference type="Gene3D" id="3.40.640.10">
    <property type="entry name" value="Type I PLP-dependent aspartate aminotransferase-like (Major domain)"/>
    <property type="match status" value="1"/>
</dbReference>
<evidence type="ECO:0000256" key="5">
    <source>
        <dbReference type="ARBA" id="ARBA00022898"/>
    </source>
</evidence>
<accession>W3VI18</accession>
<dbReference type="GO" id="GO:0019343">
    <property type="term" value="P:cysteine biosynthetic process via cystathionine"/>
    <property type="evidence" value="ECO:0007669"/>
    <property type="project" value="TreeGrafter"/>
</dbReference>
<dbReference type="CDD" id="cd00614">
    <property type="entry name" value="CGS_like"/>
    <property type="match status" value="1"/>
</dbReference>
<dbReference type="Pfam" id="PF01053">
    <property type="entry name" value="Cys_Met_Meta_PP"/>
    <property type="match status" value="1"/>
</dbReference>
<dbReference type="Gene3D" id="3.90.1150.10">
    <property type="entry name" value="Aspartate Aminotransferase, domain 1"/>
    <property type="match status" value="1"/>
</dbReference>
<feature type="region of interest" description="Disordered" evidence="8">
    <location>
        <begin position="146"/>
        <end position="171"/>
    </location>
</feature>
<dbReference type="GO" id="GO:0019346">
    <property type="term" value="P:transsulfuration"/>
    <property type="evidence" value="ECO:0007669"/>
    <property type="project" value="InterPro"/>
</dbReference>
<feature type="region of interest" description="Disordered" evidence="8">
    <location>
        <begin position="223"/>
        <end position="300"/>
    </location>
</feature>